<protein>
    <submittedName>
        <fullName evidence="2">Uncharacterized protein</fullName>
    </submittedName>
</protein>
<organism evidence="2">
    <name type="scientific">marine sediment metagenome</name>
    <dbReference type="NCBI Taxonomy" id="412755"/>
    <lineage>
        <taxon>unclassified sequences</taxon>
        <taxon>metagenomes</taxon>
        <taxon>ecological metagenomes</taxon>
    </lineage>
</organism>
<proteinExistence type="predicted"/>
<gene>
    <name evidence="2" type="ORF">S01H4_53209</name>
</gene>
<name>X1EAM7_9ZZZZ</name>
<dbReference type="EMBL" id="BART01030478">
    <property type="protein sequence ID" value="GAH17415.1"/>
    <property type="molecule type" value="Genomic_DNA"/>
</dbReference>
<sequence length="132" mass="15742">MFNKLLYQTRFLEILPGALSWTVLIIPIVIAALQPYWVACFVIVFDFYWLVRAVIFGTHLVSGYLKIKRDSKIDWLSRLKELKKDPQKYLEKLNSQLKNIGGLGKRILEREIRQVKRAIRLGFLDWEKYIKW</sequence>
<feature type="transmembrane region" description="Helical" evidence="1">
    <location>
        <begin position="36"/>
        <end position="61"/>
    </location>
</feature>
<comment type="caution">
    <text evidence="2">The sequence shown here is derived from an EMBL/GenBank/DDBJ whole genome shotgun (WGS) entry which is preliminary data.</text>
</comment>
<keyword evidence="1" id="KW-1133">Transmembrane helix</keyword>
<dbReference type="AlphaFoldDB" id="X1EAM7"/>
<keyword evidence="1" id="KW-0812">Transmembrane</keyword>
<keyword evidence="1" id="KW-0472">Membrane</keyword>
<accession>X1EAM7</accession>
<evidence type="ECO:0000313" key="2">
    <source>
        <dbReference type="EMBL" id="GAH17415.1"/>
    </source>
</evidence>
<reference evidence="2" key="1">
    <citation type="journal article" date="2014" name="Front. Microbiol.">
        <title>High frequency of phylogenetically diverse reductive dehalogenase-homologous genes in deep subseafloor sedimentary metagenomes.</title>
        <authorList>
            <person name="Kawai M."/>
            <person name="Futagami T."/>
            <person name="Toyoda A."/>
            <person name="Takaki Y."/>
            <person name="Nishi S."/>
            <person name="Hori S."/>
            <person name="Arai W."/>
            <person name="Tsubouchi T."/>
            <person name="Morono Y."/>
            <person name="Uchiyama I."/>
            <person name="Ito T."/>
            <person name="Fujiyama A."/>
            <person name="Inagaki F."/>
            <person name="Takami H."/>
        </authorList>
    </citation>
    <scope>NUCLEOTIDE SEQUENCE</scope>
    <source>
        <strain evidence="2">Expedition CK06-06</strain>
    </source>
</reference>
<evidence type="ECO:0000256" key="1">
    <source>
        <dbReference type="SAM" id="Phobius"/>
    </source>
</evidence>
<feature type="transmembrane region" description="Helical" evidence="1">
    <location>
        <begin position="12"/>
        <end position="30"/>
    </location>
</feature>